<evidence type="ECO:0000313" key="3">
    <source>
        <dbReference type="Proteomes" id="UP000467841"/>
    </source>
</evidence>
<evidence type="ECO:0000313" key="1">
    <source>
        <dbReference type="EMBL" id="CAA7021863.1"/>
    </source>
</evidence>
<dbReference type="EMBL" id="CACVBM020000987">
    <property type="protein sequence ID" value="CAA7025155.1"/>
    <property type="molecule type" value="Genomic_DNA"/>
</dbReference>
<dbReference type="EMBL" id="CACVBM020000665">
    <property type="protein sequence ID" value="CAA7021863.1"/>
    <property type="molecule type" value="Genomic_DNA"/>
</dbReference>
<sequence length="219" mass="25196">MKNPDLPDDILRRIIETVAADDYARLGGFIRAGKGTNEMVFSKKVLSTVNVFPMFWKNYRDFEPRGRCRIFWEKSLAQLNLEVVYFERLRIAIHDGEVYGATYLLEAIIPSDPRATLAAAMLCVCLGETAQASQLFREFTSHYAPLHSEYARLIGDAVKEDIFWFNPPYGSSLEYSFLYPDDEFVQKPECVSEDCGYGERYCNMCYIHWCSKLICGMLP</sequence>
<keyword evidence="3" id="KW-1185">Reference proteome</keyword>
<name>A0A6D2IA78_9BRAS</name>
<dbReference type="Proteomes" id="UP000467841">
    <property type="component" value="Unassembled WGS sequence"/>
</dbReference>
<reference evidence="2 3" key="1">
    <citation type="submission" date="2020-01" db="EMBL/GenBank/DDBJ databases">
        <authorList>
            <person name="Mishra B."/>
        </authorList>
    </citation>
    <scope>NUCLEOTIDE SEQUENCE [LARGE SCALE GENOMIC DNA]</scope>
</reference>
<evidence type="ECO:0000313" key="2">
    <source>
        <dbReference type="EMBL" id="CAA7025155.1"/>
    </source>
</evidence>
<dbReference type="AlphaFoldDB" id="A0A6D2IA78"/>
<protein>
    <submittedName>
        <fullName evidence="2">Uncharacterized protein</fullName>
    </submittedName>
</protein>
<dbReference type="OrthoDB" id="1114127at2759"/>
<proteinExistence type="predicted"/>
<organism evidence="2 3">
    <name type="scientific">Microthlaspi erraticum</name>
    <dbReference type="NCBI Taxonomy" id="1685480"/>
    <lineage>
        <taxon>Eukaryota</taxon>
        <taxon>Viridiplantae</taxon>
        <taxon>Streptophyta</taxon>
        <taxon>Embryophyta</taxon>
        <taxon>Tracheophyta</taxon>
        <taxon>Spermatophyta</taxon>
        <taxon>Magnoliopsida</taxon>
        <taxon>eudicotyledons</taxon>
        <taxon>Gunneridae</taxon>
        <taxon>Pentapetalae</taxon>
        <taxon>rosids</taxon>
        <taxon>malvids</taxon>
        <taxon>Brassicales</taxon>
        <taxon>Brassicaceae</taxon>
        <taxon>Coluteocarpeae</taxon>
        <taxon>Microthlaspi</taxon>
    </lineage>
</organism>
<accession>A0A6D2IA78</accession>
<gene>
    <name evidence="2" type="ORF">MERR_LOCUS12390</name>
    <name evidence="1" type="ORF">MERR_LOCUS9098</name>
</gene>